<dbReference type="Proteomes" id="UP000266118">
    <property type="component" value="Chromosome"/>
</dbReference>
<gene>
    <name evidence="3" type="ORF">D6B99_13375</name>
</gene>
<evidence type="ECO:0000256" key="1">
    <source>
        <dbReference type="SAM" id="SignalP"/>
    </source>
</evidence>
<feature type="chain" id="PRO_5017260822" evidence="1">
    <location>
        <begin position="22"/>
        <end position="650"/>
    </location>
</feature>
<evidence type="ECO:0000259" key="2">
    <source>
        <dbReference type="Pfam" id="PF12969"/>
    </source>
</evidence>
<dbReference type="EMBL" id="CP032489">
    <property type="protein sequence ID" value="AYD48504.1"/>
    <property type="molecule type" value="Genomic_DNA"/>
</dbReference>
<dbReference type="KEGG" id="ark:D6B99_13375"/>
<evidence type="ECO:0000313" key="3">
    <source>
        <dbReference type="EMBL" id="AYD48504.1"/>
    </source>
</evidence>
<dbReference type="Gene3D" id="2.60.120.1130">
    <property type="match status" value="1"/>
</dbReference>
<dbReference type="OrthoDB" id="98874at2"/>
<dbReference type="AlphaFoldDB" id="A0A386HT94"/>
<dbReference type="InterPro" id="IPR024618">
    <property type="entry name" value="DUF3857"/>
</dbReference>
<organism evidence="3 4">
    <name type="scientific">Arachidicoccus soli</name>
    <dbReference type="NCBI Taxonomy" id="2341117"/>
    <lineage>
        <taxon>Bacteria</taxon>
        <taxon>Pseudomonadati</taxon>
        <taxon>Bacteroidota</taxon>
        <taxon>Chitinophagia</taxon>
        <taxon>Chitinophagales</taxon>
        <taxon>Chitinophagaceae</taxon>
        <taxon>Arachidicoccus</taxon>
    </lineage>
</organism>
<keyword evidence="1" id="KW-0732">Signal</keyword>
<accession>A0A386HT94</accession>
<evidence type="ECO:0000313" key="4">
    <source>
        <dbReference type="Proteomes" id="UP000266118"/>
    </source>
</evidence>
<dbReference type="Gene3D" id="2.60.40.3140">
    <property type="match status" value="1"/>
</dbReference>
<name>A0A386HT94_9BACT</name>
<reference evidence="3 4" key="1">
    <citation type="submission" date="2018-09" db="EMBL/GenBank/DDBJ databases">
        <title>Arachidicoccus sp. nov., a bacterium isolated from soil.</title>
        <authorList>
            <person name="Weon H.-Y."/>
            <person name="Kwon S.-W."/>
            <person name="Lee S.A."/>
        </authorList>
    </citation>
    <scope>NUCLEOTIDE SEQUENCE [LARGE SCALE GENOMIC DNA]</scope>
    <source>
        <strain evidence="3 4">KIS59-12</strain>
    </source>
</reference>
<dbReference type="Pfam" id="PF12969">
    <property type="entry name" value="DUF3857"/>
    <property type="match status" value="1"/>
</dbReference>
<sequence length="650" mass="74538">MRKNIRFFIFFLALSITIANAQEKLIKFGKPDPKELELKDCDFDKGAPIYCLADVGTVMYIINTNNVNIETVRRRKFIVFKESGIENADVKIRYQSKDSYEDIGSIKGYVYNKDANGKITVTELSKKDIYNKKIDENYSEVSFAMPNVKVGSVFEYEYKRYRKTYGNIDSWYFQHAYPVKYSAYNLIIPEYFDFKYQICRRQEITVKTNSDANGNWYIMKNIPSLHDEPYMAGANDFLQRVDFNLTTFNPPGEPAVQIGETWDNIVDDYLKYDGLGGQLSKNIRHTEALDTIVNNCNTALEKLKAIYSYIQQNMNWNEDNEIGSHQDGGIKAAWDKKQGSTGEINLLLLNLLRDYKIKAAPLLVSTRDNGSINIMYPNLDAFNATMVFVRLDSTNYILNAADKYNPFDQIPYEVQFTKGLICDKVHSGFINISDISKSLKTTETIVLNIDKSGKISGNGEMGYFDYARNITLKRYNDNKLKSFLSTAKGITLQVDSLAVENVYKQDAPLEVKVDYSGGVHSTGDYLLVPYNLFSGMNSNPFTAENRQTSIDFGFLQSFQITGYINFSDNFSLEGMPKNITMRIPDGSIIIRRIFQKISDNKIGFRLNIDFQRPAYSREEYPTIKAFYKELFKLLDEQIVLKKKNNLTSSN</sequence>
<dbReference type="Gene3D" id="3.10.620.30">
    <property type="match status" value="1"/>
</dbReference>
<keyword evidence="4" id="KW-1185">Reference proteome</keyword>
<feature type="domain" description="DUF3857" evidence="2">
    <location>
        <begin position="71"/>
        <end position="206"/>
    </location>
</feature>
<proteinExistence type="predicted"/>
<feature type="signal peptide" evidence="1">
    <location>
        <begin position="1"/>
        <end position="21"/>
    </location>
</feature>
<dbReference type="RefSeq" id="WP_119989317.1">
    <property type="nucleotide sequence ID" value="NZ_CP032489.1"/>
</dbReference>
<protein>
    <submittedName>
        <fullName evidence="3">DUF3857 domain-containing protein</fullName>
    </submittedName>
</protein>